<dbReference type="Pfam" id="PF01483">
    <property type="entry name" value="P_proprotein"/>
    <property type="match status" value="1"/>
</dbReference>
<keyword evidence="8" id="KW-0325">Glycoprotein</keyword>
<keyword evidence="7" id="KW-1015">Disulfide bond</keyword>
<proteinExistence type="predicted"/>
<protein>
    <recommendedName>
        <fullName evidence="10">P/Homo B domain-containing protein</fullName>
    </recommendedName>
</protein>
<dbReference type="EMBL" id="BFAA01000068">
    <property type="protein sequence ID" value="GCB65050.1"/>
    <property type="molecule type" value="Genomic_DNA"/>
</dbReference>
<evidence type="ECO:0000256" key="6">
    <source>
        <dbReference type="ARBA" id="ARBA00023145"/>
    </source>
</evidence>
<evidence type="ECO:0000256" key="5">
    <source>
        <dbReference type="ARBA" id="ARBA00022825"/>
    </source>
</evidence>
<evidence type="ECO:0000256" key="3">
    <source>
        <dbReference type="ARBA" id="ARBA00022729"/>
    </source>
</evidence>
<keyword evidence="3" id="KW-0732">Signal</keyword>
<keyword evidence="4" id="KW-0378">Hydrolase</keyword>
<keyword evidence="6" id="KW-0865">Zymogen</keyword>
<dbReference type="FunFam" id="2.60.120.260:FF:000006">
    <property type="entry name" value="Proprotein convertase subtilisin/kexin type 5"/>
    <property type="match status" value="1"/>
</dbReference>
<keyword evidence="2" id="KW-0165">Cleavage on pair of basic residues</keyword>
<evidence type="ECO:0000256" key="7">
    <source>
        <dbReference type="ARBA" id="ARBA00023157"/>
    </source>
</evidence>
<dbReference type="PROSITE" id="PS51829">
    <property type="entry name" value="P_HOMO_B"/>
    <property type="match status" value="1"/>
</dbReference>
<keyword evidence="5" id="KW-0720">Serine protease</keyword>
<feature type="region of interest" description="Disordered" evidence="9">
    <location>
        <begin position="253"/>
        <end position="277"/>
    </location>
</feature>
<dbReference type="GO" id="GO:0016485">
    <property type="term" value="P:protein processing"/>
    <property type="evidence" value="ECO:0007669"/>
    <property type="project" value="TreeGrafter"/>
</dbReference>
<dbReference type="InterPro" id="IPR002884">
    <property type="entry name" value="P_dom"/>
</dbReference>
<keyword evidence="1" id="KW-0645">Protease</keyword>
<dbReference type="GO" id="GO:0004252">
    <property type="term" value="F:serine-type endopeptidase activity"/>
    <property type="evidence" value="ECO:0007669"/>
    <property type="project" value="InterPro"/>
</dbReference>
<feature type="compositionally biased region" description="Acidic residues" evidence="9">
    <location>
        <begin position="268"/>
        <end position="277"/>
    </location>
</feature>
<name>A0A401NVZ8_SCYTO</name>
<comment type="caution">
    <text evidence="11">The sequence shown here is derived from an EMBL/GenBank/DDBJ whole genome shotgun (WGS) entry which is preliminary data.</text>
</comment>
<evidence type="ECO:0000313" key="11">
    <source>
        <dbReference type="EMBL" id="GCB65050.1"/>
    </source>
</evidence>
<dbReference type="Gene3D" id="2.60.120.260">
    <property type="entry name" value="Galactose-binding domain-like"/>
    <property type="match status" value="1"/>
</dbReference>
<dbReference type="Proteomes" id="UP000288216">
    <property type="component" value="Unassembled WGS sequence"/>
</dbReference>
<dbReference type="GO" id="GO:0000139">
    <property type="term" value="C:Golgi membrane"/>
    <property type="evidence" value="ECO:0007669"/>
    <property type="project" value="TreeGrafter"/>
</dbReference>
<evidence type="ECO:0000256" key="4">
    <source>
        <dbReference type="ARBA" id="ARBA00022801"/>
    </source>
</evidence>
<gene>
    <name evidence="11" type="ORF">scyTo_0000369</name>
</gene>
<dbReference type="OrthoDB" id="300641at2759"/>
<organism evidence="11 12">
    <name type="scientific">Scyliorhinus torazame</name>
    <name type="common">Cloudy catshark</name>
    <name type="synonym">Catulus torazame</name>
    <dbReference type="NCBI Taxonomy" id="75743"/>
    <lineage>
        <taxon>Eukaryota</taxon>
        <taxon>Metazoa</taxon>
        <taxon>Chordata</taxon>
        <taxon>Craniata</taxon>
        <taxon>Vertebrata</taxon>
        <taxon>Chondrichthyes</taxon>
        <taxon>Elasmobranchii</taxon>
        <taxon>Galeomorphii</taxon>
        <taxon>Galeoidea</taxon>
        <taxon>Carcharhiniformes</taxon>
        <taxon>Scyliorhinidae</taxon>
        <taxon>Scyliorhinus</taxon>
    </lineage>
</organism>
<feature type="domain" description="P/Homo B" evidence="10">
    <location>
        <begin position="11"/>
        <end position="156"/>
    </location>
</feature>
<reference evidence="11 12" key="1">
    <citation type="journal article" date="2018" name="Nat. Ecol. Evol.">
        <title>Shark genomes provide insights into elasmobranch evolution and the origin of vertebrates.</title>
        <authorList>
            <person name="Hara Y"/>
            <person name="Yamaguchi K"/>
            <person name="Onimaru K"/>
            <person name="Kadota M"/>
            <person name="Koyanagi M"/>
            <person name="Keeley SD"/>
            <person name="Tatsumi K"/>
            <person name="Tanaka K"/>
            <person name="Motone F"/>
            <person name="Kageyama Y"/>
            <person name="Nozu R"/>
            <person name="Adachi N"/>
            <person name="Nishimura O"/>
            <person name="Nakagawa R"/>
            <person name="Tanegashima C"/>
            <person name="Kiyatake I"/>
            <person name="Matsumoto R"/>
            <person name="Murakumo K"/>
            <person name="Nishida K"/>
            <person name="Terakita A"/>
            <person name="Kuratani S"/>
            <person name="Sato K"/>
            <person name="Hyodo S Kuraku.S."/>
        </authorList>
    </citation>
    <scope>NUCLEOTIDE SEQUENCE [LARGE SCALE GENOMIC DNA]</scope>
</reference>
<dbReference type="STRING" id="75743.A0A401NVZ8"/>
<dbReference type="GO" id="GO:0005802">
    <property type="term" value="C:trans-Golgi network"/>
    <property type="evidence" value="ECO:0007669"/>
    <property type="project" value="TreeGrafter"/>
</dbReference>
<dbReference type="SUPFAM" id="SSF49785">
    <property type="entry name" value="Galactose-binding domain-like"/>
    <property type="match status" value="1"/>
</dbReference>
<evidence type="ECO:0000256" key="8">
    <source>
        <dbReference type="ARBA" id="ARBA00023180"/>
    </source>
</evidence>
<keyword evidence="12" id="KW-1185">Reference proteome</keyword>
<dbReference type="PANTHER" id="PTHR42884:SF23">
    <property type="entry name" value="FURIN-LIKE PROTEASE 2"/>
    <property type="match status" value="1"/>
</dbReference>
<evidence type="ECO:0000256" key="2">
    <source>
        <dbReference type="ARBA" id="ARBA00022685"/>
    </source>
</evidence>
<sequence>MLKAALKWKNLGPQRKCEVTFSPELQKAIPAKGSLTLNLTTNGCMGTANEIDALEHVQVTVNVSSICRGDLDISLISPFGTKSKLLAVRTADDSKFGLRNWTFMTIHFWGEKPEGVWIFIITDHANSVKRCKRRGTELTSGFLTKFKLTLWGTYKNELPKREQIMELGSIQNGKNNQKLANIRKLVEQKQIDKRLTEDFLNENMRKVDADDIPFTWSEAKLPANEKSESFPSTPFGDVMLEFWYSQTNNTENGIQRTRSLPADKDVAQDVDETPAEY</sequence>
<evidence type="ECO:0000256" key="1">
    <source>
        <dbReference type="ARBA" id="ARBA00022670"/>
    </source>
</evidence>
<dbReference type="InterPro" id="IPR008979">
    <property type="entry name" value="Galactose-bd-like_sf"/>
</dbReference>
<evidence type="ECO:0000259" key="10">
    <source>
        <dbReference type="PROSITE" id="PS51829"/>
    </source>
</evidence>
<evidence type="ECO:0000256" key="9">
    <source>
        <dbReference type="SAM" id="MobiDB-lite"/>
    </source>
</evidence>
<evidence type="ECO:0000313" key="12">
    <source>
        <dbReference type="Proteomes" id="UP000288216"/>
    </source>
</evidence>
<accession>A0A401NVZ8</accession>
<dbReference type="AlphaFoldDB" id="A0A401NVZ8"/>
<dbReference type="PANTHER" id="PTHR42884">
    <property type="entry name" value="PROPROTEIN CONVERTASE SUBTILISIN/KEXIN-RELATED"/>
    <property type="match status" value="1"/>
</dbReference>